<accession>A0A1Z4JMS2</accession>
<proteinExistence type="predicted"/>
<dbReference type="InterPro" id="IPR021799">
    <property type="entry name" value="PIN-like_prokaryotic"/>
</dbReference>
<name>A0A1Z4JMS2_LEPBY</name>
<dbReference type="PANTHER" id="PTHR39550">
    <property type="entry name" value="SLL0658 PROTEIN"/>
    <property type="match status" value="1"/>
</dbReference>
<sequence>MIIVSNTTPLSELAKIDRLDLLSSLFTKILIPPTVHAELTTGNHPASLLIPKATWIEIRPLQQTERIEQLLKTPGLDRGECAAIALAEEVQADRLLMDERAGRNLAQTLGLPIIGTIGILLLAREQRIISNVSPLLNGLIDQGTWISPAFYQ</sequence>
<reference evidence="1 2" key="1">
    <citation type="submission" date="2017-06" db="EMBL/GenBank/DDBJ databases">
        <title>Genome sequencing of cyanobaciteial culture collection at National Institute for Environmental Studies (NIES).</title>
        <authorList>
            <person name="Hirose Y."/>
            <person name="Shimura Y."/>
            <person name="Fujisawa T."/>
            <person name="Nakamura Y."/>
            <person name="Kawachi M."/>
        </authorList>
    </citation>
    <scope>NUCLEOTIDE SEQUENCE [LARGE SCALE GENOMIC DNA]</scope>
    <source>
        <strain evidence="1 2">NIES-2135</strain>
    </source>
</reference>
<protein>
    <recommendedName>
        <fullName evidence="3">Nucleic acid-binding protein</fullName>
    </recommendedName>
</protein>
<dbReference type="Proteomes" id="UP000217895">
    <property type="component" value="Chromosome"/>
</dbReference>
<gene>
    <name evidence="1" type="ORF">NIES2135_49220</name>
</gene>
<evidence type="ECO:0008006" key="3">
    <source>
        <dbReference type="Google" id="ProtNLM"/>
    </source>
</evidence>
<evidence type="ECO:0000313" key="1">
    <source>
        <dbReference type="EMBL" id="BAY58049.1"/>
    </source>
</evidence>
<dbReference type="EMBL" id="AP018203">
    <property type="protein sequence ID" value="BAY58049.1"/>
    <property type="molecule type" value="Genomic_DNA"/>
</dbReference>
<dbReference type="Pfam" id="PF11848">
    <property type="entry name" value="DUF3368"/>
    <property type="match status" value="1"/>
</dbReference>
<keyword evidence="2" id="KW-1185">Reference proteome</keyword>
<dbReference type="AlphaFoldDB" id="A0A1Z4JMS2"/>
<evidence type="ECO:0000313" key="2">
    <source>
        <dbReference type="Proteomes" id="UP000217895"/>
    </source>
</evidence>
<organism evidence="1 2">
    <name type="scientific">Leptolyngbya boryana NIES-2135</name>
    <dbReference type="NCBI Taxonomy" id="1973484"/>
    <lineage>
        <taxon>Bacteria</taxon>
        <taxon>Bacillati</taxon>
        <taxon>Cyanobacteriota</taxon>
        <taxon>Cyanophyceae</taxon>
        <taxon>Leptolyngbyales</taxon>
        <taxon>Leptolyngbyaceae</taxon>
        <taxon>Leptolyngbya group</taxon>
        <taxon>Leptolyngbya</taxon>
    </lineage>
</organism>
<dbReference type="PANTHER" id="PTHR39550:SF1">
    <property type="entry name" value="SLL0658 PROTEIN"/>
    <property type="match status" value="1"/>
</dbReference>